<dbReference type="Proteomes" id="UP000253727">
    <property type="component" value="Unassembled WGS sequence"/>
</dbReference>
<dbReference type="PANTHER" id="PTHR10091">
    <property type="entry name" value="ALDOSE-1-EPIMERASE"/>
    <property type="match status" value="1"/>
</dbReference>
<dbReference type="AlphaFoldDB" id="A0A369Q3M7"/>
<dbReference type="InterPro" id="IPR014718">
    <property type="entry name" value="GH-type_carb-bd"/>
</dbReference>
<keyword evidence="2" id="KW-1185">Reference proteome</keyword>
<comment type="caution">
    <text evidence="1">The sequence shown here is derived from an EMBL/GenBank/DDBJ whole genome shotgun (WGS) entry which is preliminary data.</text>
</comment>
<keyword evidence="1" id="KW-0413">Isomerase</keyword>
<dbReference type="Pfam" id="PF01263">
    <property type="entry name" value="Aldose_epim"/>
    <property type="match status" value="1"/>
</dbReference>
<dbReference type="EC" id="5.1.3.3" evidence="1"/>
<dbReference type="InterPro" id="IPR008183">
    <property type="entry name" value="Aldose_1/G6P_1-epimerase"/>
</dbReference>
<accession>A0A369Q3M7</accession>
<name>A0A369Q3M7_9SPHN</name>
<reference evidence="1 2" key="1">
    <citation type="submission" date="2018-04" db="EMBL/GenBank/DDBJ databases">
        <title>Altererythrobacter sp. HME9302 genome sequencing and assembly.</title>
        <authorList>
            <person name="Kang H."/>
            <person name="Kim H."/>
            <person name="Joh K."/>
        </authorList>
    </citation>
    <scope>NUCLEOTIDE SEQUENCE [LARGE SCALE GENOMIC DNA]</scope>
    <source>
        <strain evidence="1 2">HME9302</strain>
    </source>
</reference>
<dbReference type="GO" id="GO:0004034">
    <property type="term" value="F:aldose 1-epimerase activity"/>
    <property type="evidence" value="ECO:0007669"/>
    <property type="project" value="UniProtKB-EC"/>
</dbReference>
<sequence length="283" mass="30663">MSPIVIASGGWEARIRPDIGGALATLSKDGRQMLRPMPDIASDVRDSACFAMLPFSNRIAGAQFEWDGRTVSLEPDMLAYPHALNGTGWQVPWEVEVATTDTAILCHHHERDTQGWPWAFRAQLQYSVSGEGLAVLLSMTNLSSSPMPAGLGLHPYLRRSSQTSVRFEAEEVVLTDADGIPTGESASPGRFAQWAQGAELPNVLVDHCHTGWTGTAEVSDHFGTVTLQAEGAPHLHIYAPPESGVLCCEPVSHRPNALNQFAQDVIVLKPGETQSLTLRIGHR</sequence>
<evidence type="ECO:0000313" key="2">
    <source>
        <dbReference type="Proteomes" id="UP000253727"/>
    </source>
</evidence>
<protein>
    <submittedName>
        <fullName evidence="1">Aldose 1-epimerase</fullName>
        <ecNumber evidence="1">5.1.3.3</ecNumber>
    </submittedName>
</protein>
<dbReference type="GO" id="GO:0030246">
    <property type="term" value="F:carbohydrate binding"/>
    <property type="evidence" value="ECO:0007669"/>
    <property type="project" value="InterPro"/>
</dbReference>
<dbReference type="CDD" id="cd09021">
    <property type="entry name" value="Aldose_epim_Ec_YphB"/>
    <property type="match status" value="1"/>
</dbReference>
<dbReference type="RefSeq" id="WP_181815640.1">
    <property type="nucleotide sequence ID" value="NZ_QBKA01000002.1"/>
</dbReference>
<gene>
    <name evidence="1" type="primary">galM</name>
    <name evidence="1" type="ORF">HME9302_00238</name>
</gene>
<evidence type="ECO:0000313" key="1">
    <source>
        <dbReference type="EMBL" id="RDC59060.1"/>
    </source>
</evidence>
<dbReference type="SUPFAM" id="SSF74650">
    <property type="entry name" value="Galactose mutarotase-like"/>
    <property type="match status" value="1"/>
</dbReference>
<organism evidence="1 2">
    <name type="scientific">Alteripontixanthobacter maritimus</name>
    <dbReference type="NCBI Taxonomy" id="2161824"/>
    <lineage>
        <taxon>Bacteria</taxon>
        <taxon>Pseudomonadati</taxon>
        <taxon>Pseudomonadota</taxon>
        <taxon>Alphaproteobacteria</taxon>
        <taxon>Sphingomonadales</taxon>
        <taxon>Erythrobacteraceae</taxon>
        <taxon>Alteripontixanthobacter</taxon>
    </lineage>
</organism>
<dbReference type="Gene3D" id="2.70.98.10">
    <property type="match status" value="1"/>
</dbReference>
<proteinExistence type="predicted"/>
<dbReference type="EMBL" id="QBKA01000002">
    <property type="protein sequence ID" value="RDC59060.1"/>
    <property type="molecule type" value="Genomic_DNA"/>
</dbReference>
<dbReference type="GO" id="GO:0033499">
    <property type="term" value="P:galactose catabolic process via UDP-galactose, Leloir pathway"/>
    <property type="evidence" value="ECO:0007669"/>
    <property type="project" value="TreeGrafter"/>
</dbReference>
<dbReference type="GO" id="GO:0006006">
    <property type="term" value="P:glucose metabolic process"/>
    <property type="evidence" value="ECO:0007669"/>
    <property type="project" value="TreeGrafter"/>
</dbReference>
<dbReference type="InterPro" id="IPR011013">
    <property type="entry name" value="Gal_mutarotase_sf_dom"/>
</dbReference>
<dbReference type="PANTHER" id="PTHR10091:SF45">
    <property type="entry name" value="ALDOSE 1-EPIMERASE"/>
    <property type="match status" value="1"/>
</dbReference>